<protein>
    <submittedName>
        <fullName evidence="2">Uncharacterized membrane protein YoaK, UPF0700 family</fullName>
    </submittedName>
</protein>
<feature type="transmembrane region" description="Helical" evidence="1">
    <location>
        <begin position="145"/>
        <end position="167"/>
    </location>
</feature>
<evidence type="ECO:0000313" key="3">
    <source>
        <dbReference type="Proteomes" id="UP000199150"/>
    </source>
</evidence>
<keyword evidence="1" id="KW-0472">Membrane</keyword>
<feature type="transmembrane region" description="Helical" evidence="1">
    <location>
        <begin position="121"/>
        <end position="139"/>
    </location>
</feature>
<gene>
    <name evidence="2" type="ORF">SAMN02927928_1118</name>
</gene>
<dbReference type="AlphaFoldDB" id="A0A1G4QCZ6"/>
<name>A0A1G4QCZ6_9CAUL</name>
<evidence type="ECO:0000256" key="1">
    <source>
        <dbReference type="SAM" id="Phobius"/>
    </source>
</evidence>
<sequence length="236" mass="25099">MNTVPSLLGKRPERTLPVAALLIAAAGMLDAFTYAGYGGVFANAMTGNIVLMVVRMAEGEGRLVLPFAAPIAAYICGVAVAQVLKEKPLAGLLPSQARFSLGLEIVFLVVVAFLPKSVPDMLVVTGIAFVAALQASAFYRLGEFAYTSVTTSANLRHFASATIAWLIYGEGRERRRESLFFLCLCICFIGGALLGAVATLTWGHAAVWLPVGLLSVAFALCLPWTKGIREMLGEDK</sequence>
<feature type="transmembrane region" description="Helical" evidence="1">
    <location>
        <begin position="20"/>
        <end position="42"/>
    </location>
</feature>
<dbReference type="InterPro" id="IPR010699">
    <property type="entry name" value="DUF1275"/>
</dbReference>
<dbReference type="STRING" id="260084.SAMN02927928_1118"/>
<dbReference type="PANTHER" id="PTHR37314:SF4">
    <property type="entry name" value="UPF0700 TRANSMEMBRANE PROTEIN YOAK"/>
    <property type="match status" value="1"/>
</dbReference>
<reference evidence="3" key="1">
    <citation type="submission" date="2016-10" db="EMBL/GenBank/DDBJ databases">
        <authorList>
            <person name="Varghese N."/>
            <person name="Submissions S."/>
        </authorList>
    </citation>
    <scope>NUCLEOTIDE SEQUENCE [LARGE SCALE GENOMIC DNA]</scope>
    <source>
        <strain evidence="3">CGMCC 1.3431</strain>
    </source>
</reference>
<feature type="transmembrane region" description="Helical" evidence="1">
    <location>
        <begin position="179"/>
        <end position="200"/>
    </location>
</feature>
<organism evidence="2 3">
    <name type="scientific">Asticcacaulis taihuensis</name>
    <dbReference type="NCBI Taxonomy" id="260084"/>
    <lineage>
        <taxon>Bacteria</taxon>
        <taxon>Pseudomonadati</taxon>
        <taxon>Pseudomonadota</taxon>
        <taxon>Alphaproteobacteria</taxon>
        <taxon>Caulobacterales</taxon>
        <taxon>Caulobacteraceae</taxon>
        <taxon>Asticcacaulis</taxon>
    </lineage>
</organism>
<dbReference type="Proteomes" id="UP000199150">
    <property type="component" value="Unassembled WGS sequence"/>
</dbReference>
<dbReference type="RefSeq" id="WP_090644641.1">
    <property type="nucleotide sequence ID" value="NZ_CBCRYE010000001.1"/>
</dbReference>
<keyword evidence="1" id="KW-0812">Transmembrane</keyword>
<feature type="transmembrane region" description="Helical" evidence="1">
    <location>
        <begin position="206"/>
        <end position="225"/>
    </location>
</feature>
<dbReference type="Pfam" id="PF06912">
    <property type="entry name" value="DUF1275"/>
    <property type="match status" value="1"/>
</dbReference>
<feature type="transmembrane region" description="Helical" evidence="1">
    <location>
        <begin position="96"/>
        <end position="114"/>
    </location>
</feature>
<dbReference type="EMBL" id="FMTS01000001">
    <property type="protein sequence ID" value="SCW42321.1"/>
    <property type="molecule type" value="Genomic_DNA"/>
</dbReference>
<dbReference type="PANTHER" id="PTHR37314">
    <property type="entry name" value="SLR0142 PROTEIN"/>
    <property type="match status" value="1"/>
</dbReference>
<keyword evidence="3" id="KW-1185">Reference proteome</keyword>
<feature type="transmembrane region" description="Helical" evidence="1">
    <location>
        <begin position="63"/>
        <end position="84"/>
    </location>
</feature>
<dbReference type="OrthoDB" id="7057004at2"/>
<accession>A0A1G4QCZ6</accession>
<evidence type="ECO:0000313" key="2">
    <source>
        <dbReference type="EMBL" id="SCW42321.1"/>
    </source>
</evidence>
<proteinExistence type="predicted"/>
<keyword evidence="1" id="KW-1133">Transmembrane helix</keyword>